<dbReference type="Pfam" id="PF02535">
    <property type="entry name" value="Zip"/>
    <property type="match status" value="1"/>
</dbReference>
<comment type="subcellular location">
    <subcellularLocation>
        <location evidence="1">Membrane</location>
        <topology evidence="1">Multi-pass membrane protein</topology>
    </subcellularLocation>
</comment>
<dbReference type="GO" id="GO:0005886">
    <property type="term" value="C:plasma membrane"/>
    <property type="evidence" value="ECO:0007669"/>
    <property type="project" value="TreeGrafter"/>
</dbReference>
<dbReference type="InterPro" id="IPR003689">
    <property type="entry name" value="ZIP"/>
</dbReference>
<evidence type="ECO:0000313" key="8">
    <source>
        <dbReference type="Proteomes" id="UP000237441"/>
    </source>
</evidence>
<protein>
    <recommendedName>
        <fullName evidence="9">Zinc-regulated transporter 2</fullName>
    </recommendedName>
</protein>
<keyword evidence="2 6" id="KW-0812">Transmembrane</keyword>
<keyword evidence="4 6" id="KW-0472">Membrane</keyword>
<dbReference type="GO" id="GO:0005385">
    <property type="term" value="F:zinc ion transmembrane transporter activity"/>
    <property type="evidence" value="ECO:0007669"/>
    <property type="project" value="TreeGrafter"/>
</dbReference>
<evidence type="ECO:0000256" key="5">
    <source>
        <dbReference type="SAM" id="MobiDB-lite"/>
    </source>
</evidence>
<feature type="transmembrane region" description="Helical" evidence="6">
    <location>
        <begin position="506"/>
        <end position="528"/>
    </location>
</feature>
<evidence type="ECO:0000256" key="2">
    <source>
        <dbReference type="ARBA" id="ARBA00022692"/>
    </source>
</evidence>
<dbReference type="Proteomes" id="UP000237441">
    <property type="component" value="Unassembled WGS sequence"/>
</dbReference>
<feature type="transmembrane region" description="Helical" evidence="6">
    <location>
        <begin position="121"/>
        <end position="141"/>
    </location>
</feature>
<feature type="transmembrane region" description="Helical" evidence="6">
    <location>
        <begin position="272"/>
        <end position="294"/>
    </location>
</feature>
<dbReference type="EMBL" id="JRHA01000002">
    <property type="protein sequence ID" value="PQK09889.1"/>
    <property type="molecule type" value="Genomic_DNA"/>
</dbReference>
<feature type="region of interest" description="Disordered" evidence="5">
    <location>
        <begin position="73"/>
        <end position="112"/>
    </location>
</feature>
<dbReference type="AlphaFoldDB" id="A0A2S7Y1G9"/>
<dbReference type="PANTHER" id="PTHR11040">
    <property type="entry name" value="ZINC/IRON TRANSPORTER"/>
    <property type="match status" value="1"/>
</dbReference>
<evidence type="ECO:0000256" key="4">
    <source>
        <dbReference type="ARBA" id="ARBA00023136"/>
    </source>
</evidence>
<feature type="transmembrane region" description="Helical" evidence="6">
    <location>
        <begin position="197"/>
        <end position="219"/>
    </location>
</feature>
<dbReference type="PANTHER" id="PTHR11040:SF55">
    <property type="entry name" value="MEMBRANE ZINC ION TRANSPORTER, PUTATIVE (AFU_ORTHOLOGUE AFUA_6G00470)-RELATED"/>
    <property type="match status" value="1"/>
</dbReference>
<evidence type="ECO:0000313" key="7">
    <source>
        <dbReference type="EMBL" id="PQK09889.1"/>
    </source>
</evidence>
<organism evidence="7 8">
    <name type="scientific">Beauveria bassiana</name>
    <name type="common">White muscardine disease fungus</name>
    <name type="synonym">Tritirachium shiotae</name>
    <dbReference type="NCBI Taxonomy" id="176275"/>
    <lineage>
        <taxon>Eukaryota</taxon>
        <taxon>Fungi</taxon>
        <taxon>Dikarya</taxon>
        <taxon>Ascomycota</taxon>
        <taxon>Pezizomycotina</taxon>
        <taxon>Sordariomycetes</taxon>
        <taxon>Hypocreomycetidae</taxon>
        <taxon>Hypocreales</taxon>
        <taxon>Cordycipitaceae</taxon>
        <taxon>Beauveria</taxon>
    </lineage>
</organism>
<proteinExistence type="predicted"/>
<evidence type="ECO:0000256" key="3">
    <source>
        <dbReference type="ARBA" id="ARBA00022989"/>
    </source>
</evidence>
<evidence type="ECO:0008006" key="9">
    <source>
        <dbReference type="Google" id="ProtNLM"/>
    </source>
</evidence>
<feature type="transmembrane region" description="Helical" evidence="6">
    <location>
        <begin position="549"/>
        <end position="569"/>
    </location>
</feature>
<keyword evidence="3 6" id="KW-1133">Transmembrane helix</keyword>
<feature type="compositionally biased region" description="Gly residues" evidence="5">
    <location>
        <begin position="311"/>
        <end position="325"/>
    </location>
</feature>
<evidence type="ECO:0000256" key="6">
    <source>
        <dbReference type="SAM" id="Phobius"/>
    </source>
</evidence>
<name>A0A2S7Y1G9_BEABA</name>
<feature type="region of interest" description="Disordered" evidence="5">
    <location>
        <begin position="308"/>
        <end position="328"/>
    </location>
</feature>
<dbReference type="OrthoDB" id="448280at2759"/>
<comment type="caution">
    <text evidence="7">The sequence shown here is derived from an EMBL/GenBank/DDBJ whole genome shotgun (WGS) entry which is preliminary data.</text>
</comment>
<gene>
    <name evidence="7" type="ORF">BB8028_0002g02130</name>
</gene>
<accession>A0A2S7Y1G9</accession>
<feature type="transmembrane region" description="Helical" evidence="6">
    <location>
        <begin position="441"/>
        <end position="464"/>
    </location>
</feature>
<evidence type="ECO:0000256" key="1">
    <source>
        <dbReference type="ARBA" id="ARBA00004141"/>
    </source>
</evidence>
<feature type="transmembrane region" description="Helical" evidence="6">
    <location>
        <begin position="476"/>
        <end position="500"/>
    </location>
</feature>
<feature type="transmembrane region" description="Helical" evidence="6">
    <location>
        <begin position="416"/>
        <end position="435"/>
    </location>
</feature>
<sequence length="570" mass="59797">MICLSKADEHSLRHLSFNQSPPALSASQTTCEDLNGISNLREHVAADQDDGGGGNAGLLGADAEDERLRHAVRDPEPLSKAEEAGRWMNGPSLASHTAAPGGDGQCPRAPASPSSQRLSNVWGWVAWILSVLVASSVLSSFRARSTAAAAIPASHGVSPAALLLNDTTAAAAAASPLRKRSTCASGGVASADFNLPLHVGALFIILFVSFTGCAFPLLAAKFPALRIPARFFFVVRHFGTGVLIATAFVHLLPTAFVSLNNPCLSSFWTQDYQAMPGAISLAAVFLVTVIEMVFHPSRQIPPEDLVAAHNGSGGGGGGGGGGGHQGCMAKPTFVVDESGAAQQPIRDMGPINGRQSSVGQELTQLGRALSTPIEAQAKKDAAATKNEAVLSSDEESFRPPKLSATQVERRDRLQCILLELGILFHSVFIGMALSVSVGNEFIVLLIAITFHQTFEGLALGSRIAAVKWEKKTIQPWLMALAYGCTTPLGQAIGLATHTLYSPDSEVGLILVGVMNAISAGLLTFASLVELLSEDFLSDASWRYLRGKQRIGACLLVFLGAFGMSLVGAWA</sequence>
<reference evidence="7 8" key="1">
    <citation type="submission" date="2016-07" db="EMBL/GenBank/DDBJ databases">
        <title>Comparative genomics of the entomopathogenic fungus Beauveria bassiana.</title>
        <authorList>
            <person name="Valero Jimenez C.A."/>
            <person name="Zwaan B.J."/>
            <person name="Van Kan J.A."/>
            <person name="Takken W."/>
            <person name="Debets A.J."/>
            <person name="Schoustra S.E."/>
            <person name="Koenraadt C.J."/>
        </authorList>
    </citation>
    <scope>NUCLEOTIDE SEQUENCE [LARGE SCALE GENOMIC DNA]</scope>
    <source>
        <strain evidence="7 8">ARSEF 8028</strain>
    </source>
</reference>
<feature type="compositionally biased region" description="Basic and acidic residues" evidence="5">
    <location>
        <begin position="73"/>
        <end position="85"/>
    </location>
</feature>
<feature type="region of interest" description="Disordered" evidence="5">
    <location>
        <begin position="384"/>
        <end position="403"/>
    </location>
</feature>
<feature type="transmembrane region" description="Helical" evidence="6">
    <location>
        <begin position="231"/>
        <end position="252"/>
    </location>
</feature>